<evidence type="ECO:0008006" key="3">
    <source>
        <dbReference type="Google" id="ProtNLM"/>
    </source>
</evidence>
<name>A0ABU1I0N7_9MICO</name>
<proteinExistence type="predicted"/>
<evidence type="ECO:0000313" key="1">
    <source>
        <dbReference type="EMBL" id="MDR6166683.1"/>
    </source>
</evidence>
<keyword evidence="2" id="KW-1185">Reference proteome</keyword>
<accession>A0ABU1I0N7</accession>
<protein>
    <recommendedName>
        <fullName evidence="3">Winged helix DNA-binding domain-containing protein</fullName>
    </recommendedName>
</protein>
<dbReference type="EMBL" id="JAVIZA010000001">
    <property type="protein sequence ID" value="MDR6166683.1"/>
    <property type="molecule type" value="Genomic_DNA"/>
</dbReference>
<dbReference type="Proteomes" id="UP001260188">
    <property type="component" value="Unassembled WGS sequence"/>
</dbReference>
<evidence type="ECO:0000313" key="2">
    <source>
        <dbReference type="Proteomes" id="UP001260188"/>
    </source>
</evidence>
<comment type="caution">
    <text evidence="1">The sequence shown here is derived from an EMBL/GenBank/DDBJ whole genome shotgun (WGS) entry which is preliminary data.</text>
</comment>
<reference evidence="1 2" key="1">
    <citation type="submission" date="2023-08" db="EMBL/GenBank/DDBJ databases">
        <title>Functional and genomic diversity of the sorghum phyllosphere microbiome.</title>
        <authorList>
            <person name="Shade A."/>
        </authorList>
    </citation>
    <scope>NUCLEOTIDE SEQUENCE [LARGE SCALE GENOMIC DNA]</scope>
    <source>
        <strain evidence="1 2">SORGH_AS_0919</strain>
    </source>
</reference>
<gene>
    <name evidence="1" type="ORF">QE367_000887</name>
</gene>
<sequence length="169" mass="17698">MSDVARFLPLSHRSPDDVTTPDRRAQIAALLALAAPVFDAASSDRRRAFLDEAGLSRDIGGGAALGEVADEIAQGRRRSIRELTAVTRAYLGLPGDRPPLPFDIAGAVALAAGARAPFARRAAIAGHTVRATDAGWTFGRGPEISASADDIVAFLTGVSDTPPRRTRIS</sequence>
<organism evidence="1 2">
    <name type="scientific">Microbacterium paludicola</name>
    <dbReference type="NCBI Taxonomy" id="300019"/>
    <lineage>
        <taxon>Bacteria</taxon>
        <taxon>Bacillati</taxon>
        <taxon>Actinomycetota</taxon>
        <taxon>Actinomycetes</taxon>
        <taxon>Micrococcales</taxon>
        <taxon>Microbacteriaceae</taxon>
        <taxon>Microbacterium</taxon>
    </lineage>
</organism>
<dbReference type="RefSeq" id="WP_064955591.1">
    <property type="nucleotide sequence ID" value="NZ_JAVIZA010000001.1"/>
</dbReference>